<gene>
    <name evidence="4" type="ORF">D3H35_10915</name>
</gene>
<dbReference type="EMBL" id="QXJM01000036">
    <property type="protein sequence ID" value="RIE03547.1"/>
    <property type="molecule type" value="Genomic_DNA"/>
</dbReference>
<protein>
    <submittedName>
        <fullName evidence="4">Fumarylacetoacetate hydrolase family protein</fullName>
    </submittedName>
</protein>
<evidence type="ECO:0000313" key="4">
    <source>
        <dbReference type="EMBL" id="RIE03547.1"/>
    </source>
</evidence>
<name>A0A398CUL2_9BACL</name>
<keyword evidence="2" id="KW-0479">Metal-binding</keyword>
<sequence length="209" mass="23057">MQGGAGLSIEQWIAKTRKVVGIGPNFKAFRAEKGLADSTDSTLFLKSPESLVTGERIELPTRLTEFICEVEMAVIIGKEAANLTEEQALDVVAGYALANDMTASAHFHDGRFKLFDRTTPIGPFVSGIDPMDVTLEMRVNGELVQRDHTSRMLFSVPWQIAHISSMMTLREGDVLLTGTPANPRPCNDGDVIELSSPELGYYKHIIHRR</sequence>
<dbReference type="OrthoDB" id="9805307at2"/>
<dbReference type="GO" id="GO:0018773">
    <property type="term" value="F:acetylpyruvate hydrolase activity"/>
    <property type="evidence" value="ECO:0007669"/>
    <property type="project" value="TreeGrafter"/>
</dbReference>
<reference evidence="4 5" key="1">
    <citation type="submission" date="2018-09" db="EMBL/GenBank/DDBJ databases">
        <title>Cohnella cavernae sp. nov., isolated from a karst cave.</title>
        <authorList>
            <person name="Zhu H."/>
        </authorList>
    </citation>
    <scope>NUCLEOTIDE SEQUENCE [LARGE SCALE GENOMIC DNA]</scope>
    <source>
        <strain evidence="4 5">K2E09-144</strain>
    </source>
</reference>
<dbReference type="Pfam" id="PF01557">
    <property type="entry name" value="FAA_hydrolase"/>
    <property type="match status" value="1"/>
</dbReference>
<evidence type="ECO:0000256" key="1">
    <source>
        <dbReference type="ARBA" id="ARBA00010211"/>
    </source>
</evidence>
<dbReference type="PANTHER" id="PTHR11820">
    <property type="entry name" value="ACYLPYRUVASE"/>
    <property type="match status" value="1"/>
</dbReference>
<comment type="similarity">
    <text evidence="1">Belongs to the FAH family.</text>
</comment>
<evidence type="ECO:0000259" key="3">
    <source>
        <dbReference type="Pfam" id="PF01557"/>
    </source>
</evidence>
<dbReference type="AlphaFoldDB" id="A0A398CUL2"/>
<dbReference type="GO" id="GO:0046872">
    <property type="term" value="F:metal ion binding"/>
    <property type="evidence" value="ECO:0007669"/>
    <property type="project" value="UniProtKB-KW"/>
</dbReference>
<dbReference type="InterPro" id="IPR036663">
    <property type="entry name" value="Fumarylacetoacetase_C_sf"/>
</dbReference>
<dbReference type="SUPFAM" id="SSF56529">
    <property type="entry name" value="FAH"/>
    <property type="match status" value="1"/>
</dbReference>
<dbReference type="PANTHER" id="PTHR11820:SF7">
    <property type="entry name" value="ACYLPYRUVASE FAHD1, MITOCHONDRIAL"/>
    <property type="match status" value="1"/>
</dbReference>
<evidence type="ECO:0000256" key="2">
    <source>
        <dbReference type="ARBA" id="ARBA00022723"/>
    </source>
</evidence>
<dbReference type="InterPro" id="IPR011234">
    <property type="entry name" value="Fumarylacetoacetase-like_C"/>
</dbReference>
<keyword evidence="4" id="KW-0378">Hydrolase</keyword>
<evidence type="ECO:0000313" key="5">
    <source>
        <dbReference type="Proteomes" id="UP000266340"/>
    </source>
</evidence>
<keyword evidence="5" id="KW-1185">Reference proteome</keyword>
<accession>A0A398CUL2</accession>
<comment type="caution">
    <text evidence="4">The sequence shown here is derived from an EMBL/GenBank/DDBJ whole genome shotgun (WGS) entry which is preliminary data.</text>
</comment>
<dbReference type="Proteomes" id="UP000266340">
    <property type="component" value="Unassembled WGS sequence"/>
</dbReference>
<feature type="domain" description="Fumarylacetoacetase-like C-terminal" evidence="3">
    <location>
        <begin position="18"/>
        <end position="202"/>
    </location>
</feature>
<proteinExistence type="inferred from homology"/>
<dbReference type="Gene3D" id="3.90.850.10">
    <property type="entry name" value="Fumarylacetoacetase-like, C-terminal domain"/>
    <property type="match status" value="1"/>
</dbReference>
<organism evidence="4 5">
    <name type="scientific">Cohnella faecalis</name>
    <dbReference type="NCBI Taxonomy" id="2315694"/>
    <lineage>
        <taxon>Bacteria</taxon>
        <taxon>Bacillati</taxon>
        <taxon>Bacillota</taxon>
        <taxon>Bacilli</taxon>
        <taxon>Bacillales</taxon>
        <taxon>Paenibacillaceae</taxon>
        <taxon>Cohnella</taxon>
    </lineage>
</organism>